<protein>
    <submittedName>
        <fullName evidence="3">Lipocalin family protein</fullName>
    </submittedName>
</protein>
<accession>A0A5R9K5Y2</accession>
<dbReference type="RefSeq" id="WP_138283768.1">
    <property type="nucleotide sequence ID" value="NZ_BMGE01000004.1"/>
</dbReference>
<proteinExistence type="predicted"/>
<evidence type="ECO:0000313" key="4">
    <source>
        <dbReference type="Proteomes" id="UP000309788"/>
    </source>
</evidence>
<evidence type="ECO:0000256" key="1">
    <source>
        <dbReference type="SAM" id="SignalP"/>
    </source>
</evidence>
<feature type="chain" id="PRO_5024363897" evidence="1">
    <location>
        <begin position="23"/>
        <end position="162"/>
    </location>
</feature>
<evidence type="ECO:0000313" key="3">
    <source>
        <dbReference type="EMBL" id="TLU89054.1"/>
    </source>
</evidence>
<gene>
    <name evidence="3" type="ORF">FEM55_23490</name>
</gene>
<feature type="signal peptide" evidence="1">
    <location>
        <begin position="1"/>
        <end position="22"/>
    </location>
</feature>
<organism evidence="3 4">
    <name type="scientific">Dyadobacter sediminis</name>
    <dbReference type="NCBI Taxonomy" id="1493691"/>
    <lineage>
        <taxon>Bacteria</taxon>
        <taxon>Pseudomonadati</taxon>
        <taxon>Bacteroidota</taxon>
        <taxon>Cytophagia</taxon>
        <taxon>Cytophagales</taxon>
        <taxon>Spirosomataceae</taxon>
        <taxon>Dyadobacter</taxon>
    </lineage>
</organism>
<dbReference type="AlphaFoldDB" id="A0A5R9K5Y2"/>
<name>A0A5R9K5Y2_9BACT</name>
<comment type="caution">
    <text evidence="3">The sequence shown here is derived from an EMBL/GenBank/DDBJ whole genome shotgun (WGS) entry which is preliminary data.</text>
</comment>
<evidence type="ECO:0000259" key="2">
    <source>
        <dbReference type="Pfam" id="PF13648"/>
    </source>
</evidence>
<reference evidence="3 4" key="1">
    <citation type="submission" date="2019-05" db="EMBL/GenBank/DDBJ databases">
        <authorList>
            <person name="Qu J.-H."/>
        </authorList>
    </citation>
    <scope>NUCLEOTIDE SEQUENCE [LARGE SCALE GENOMIC DNA]</scope>
    <source>
        <strain evidence="3 4">Z12</strain>
    </source>
</reference>
<dbReference type="EMBL" id="VCEI01000031">
    <property type="protein sequence ID" value="TLU89054.1"/>
    <property type="molecule type" value="Genomic_DNA"/>
</dbReference>
<feature type="domain" description="Lipocalin-like" evidence="2">
    <location>
        <begin position="42"/>
        <end position="139"/>
    </location>
</feature>
<dbReference type="Proteomes" id="UP000309788">
    <property type="component" value="Unassembled WGS sequence"/>
</dbReference>
<sequence>MKRMINALSRVTLLTFIFTALAFSACKDKDDPDPVLPDTNPIVGKWQLTAITPEVAGTNIPALVFLTTVAPSCLYDLKLTFNANNTITTSDCDAAVSLIEPFVPIGTDAKWEVDGDKLILTKGSASEEFKITQTATDLTVVVNTQTDTTKPAVNVLLLFKKV</sequence>
<dbReference type="InterPro" id="IPR024311">
    <property type="entry name" value="Lipocalin-like"/>
</dbReference>
<dbReference type="Pfam" id="PF13648">
    <property type="entry name" value="Lipocalin_4"/>
    <property type="match status" value="1"/>
</dbReference>
<dbReference type="PROSITE" id="PS51257">
    <property type="entry name" value="PROKAR_LIPOPROTEIN"/>
    <property type="match status" value="1"/>
</dbReference>
<keyword evidence="4" id="KW-1185">Reference proteome</keyword>
<keyword evidence="1" id="KW-0732">Signal</keyword>
<dbReference type="OrthoDB" id="957142at2"/>